<feature type="non-terminal residue" evidence="1">
    <location>
        <position position="1"/>
    </location>
</feature>
<sequence>TANNLTHQQGIMTQLGEQQGILDVSRYLNNTAGNIRSNGTWLIKANTFNNLQGSLFSAGMGKLDLQIQQALDNTGGTLTGRQGILVDTPSLINRTGKVIASLGDVILNSQSLDGDEGEILAKGTLNIQGETLSLNQAVTQGERILMTANTLEHQNGKLLQTGTDAGEINLQGQLNNLAGEMGSHGDFTLKASALNNNDGQIITANKGHLSVALQD</sequence>
<proteinExistence type="predicted"/>
<protein>
    <recommendedName>
        <fullName evidence="2">Filamentous hemagglutinin</fullName>
    </recommendedName>
</protein>
<dbReference type="AlphaFoldDB" id="A0A743PBM0"/>
<feature type="non-terminal residue" evidence="1">
    <location>
        <position position="215"/>
    </location>
</feature>
<dbReference type="InterPro" id="IPR010069">
    <property type="entry name" value="CdiA_FHA1_rpt"/>
</dbReference>
<accession>A0A743PBM0</accession>
<dbReference type="EMBL" id="DAAUQX010000210">
    <property type="protein sequence ID" value="HAF2131486.1"/>
    <property type="molecule type" value="Genomic_DNA"/>
</dbReference>
<evidence type="ECO:0008006" key="2">
    <source>
        <dbReference type="Google" id="ProtNLM"/>
    </source>
</evidence>
<name>A0A743PBM0_SALER</name>
<reference evidence="1" key="2">
    <citation type="submission" date="2020-02" db="EMBL/GenBank/DDBJ databases">
        <authorList>
            <consortium name="NCBI Pathogen Detection Project"/>
        </authorList>
    </citation>
    <scope>NUCLEOTIDE SEQUENCE</scope>
    <source>
        <strain evidence="1">MA.CK_00/00001968</strain>
    </source>
</reference>
<reference evidence="1" key="1">
    <citation type="journal article" date="2018" name="Genome Biol.">
        <title>SKESA: strategic k-mer extension for scrupulous assemblies.</title>
        <authorList>
            <person name="Souvorov A."/>
            <person name="Agarwala R."/>
            <person name="Lipman D.J."/>
        </authorList>
    </citation>
    <scope>NUCLEOTIDE SEQUENCE</scope>
    <source>
        <strain evidence="1">MA.CK_00/00001968</strain>
    </source>
</reference>
<dbReference type="NCBIfam" id="TIGR01731">
    <property type="entry name" value="fil_hemag_20aa"/>
    <property type="match status" value="5"/>
</dbReference>
<gene>
    <name evidence="1" type="ORF">G9F27_005871</name>
</gene>
<evidence type="ECO:0000313" key="1">
    <source>
        <dbReference type="EMBL" id="HAF2131486.1"/>
    </source>
</evidence>
<comment type="caution">
    <text evidence="1">The sequence shown here is derived from an EMBL/GenBank/DDBJ whole genome shotgun (WGS) entry which is preliminary data.</text>
</comment>
<organism evidence="1">
    <name type="scientific">Salmonella enterica</name>
    <name type="common">Salmonella choleraesuis</name>
    <dbReference type="NCBI Taxonomy" id="28901"/>
    <lineage>
        <taxon>Bacteria</taxon>
        <taxon>Pseudomonadati</taxon>
        <taxon>Pseudomonadota</taxon>
        <taxon>Gammaproteobacteria</taxon>
        <taxon>Enterobacterales</taxon>
        <taxon>Enterobacteriaceae</taxon>
        <taxon>Salmonella</taxon>
    </lineage>
</organism>